<dbReference type="EMBL" id="QXFU01000054">
    <property type="protein sequence ID" value="KAE9046255.1"/>
    <property type="molecule type" value="Genomic_DNA"/>
</dbReference>
<proteinExistence type="predicted"/>
<dbReference type="OrthoDB" id="129544at2759"/>
<protein>
    <submittedName>
        <fullName evidence="1">Uncharacterized protein</fullName>
    </submittedName>
</protein>
<accession>A0A6A3NNV6</accession>
<name>A0A6A3NNV6_9STRA</name>
<evidence type="ECO:0000313" key="2">
    <source>
        <dbReference type="Proteomes" id="UP000435112"/>
    </source>
</evidence>
<dbReference type="Proteomes" id="UP000435112">
    <property type="component" value="Unassembled WGS sequence"/>
</dbReference>
<sequence>MRAPWLAAAQPFQNTAAVDPGLIVGRRRDIRSLLPNARSIRWWLQRRQDPLFAGVDKISFARFWPRASTLSNEYFQVVLTETWAVVSKMEVKADVYMTITDLDLLSALELMEAVQLFASEESVFKHGSRLTISTRAVAK</sequence>
<evidence type="ECO:0000313" key="1">
    <source>
        <dbReference type="EMBL" id="KAE9046255.1"/>
    </source>
</evidence>
<organism evidence="1 2">
    <name type="scientific">Phytophthora rubi</name>
    <dbReference type="NCBI Taxonomy" id="129364"/>
    <lineage>
        <taxon>Eukaryota</taxon>
        <taxon>Sar</taxon>
        <taxon>Stramenopiles</taxon>
        <taxon>Oomycota</taxon>
        <taxon>Peronosporomycetes</taxon>
        <taxon>Peronosporales</taxon>
        <taxon>Peronosporaceae</taxon>
        <taxon>Phytophthora</taxon>
    </lineage>
</organism>
<comment type="caution">
    <text evidence="1">The sequence shown here is derived from an EMBL/GenBank/DDBJ whole genome shotgun (WGS) entry which is preliminary data.</text>
</comment>
<reference evidence="1 2" key="1">
    <citation type="submission" date="2018-09" db="EMBL/GenBank/DDBJ databases">
        <title>Genomic investigation of the strawberry pathogen Phytophthora fragariae indicates pathogenicity is determined by transcriptional variation in three key races.</title>
        <authorList>
            <person name="Adams T.M."/>
            <person name="Armitage A.D."/>
            <person name="Sobczyk M.K."/>
            <person name="Bates H.J."/>
            <person name="Dunwell J.M."/>
            <person name="Nellist C.F."/>
            <person name="Harrison R.J."/>
        </authorList>
    </citation>
    <scope>NUCLEOTIDE SEQUENCE [LARGE SCALE GENOMIC DNA]</scope>
    <source>
        <strain evidence="1 2">SCRP324</strain>
    </source>
</reference>
<gene>
    <name evidence="1" type="ORF">PR002_g1767</name>
</gene>
<dbReference type="AlphaFoldDB" id="A0A6A3NNV6"/>